<dbReference type="EMBL" id="JBAWSV010000006">
    <property type="protein sequence ID" value="MEI4831360.1"/>
    <property type="molecule type" value="Genomic_DNA"/>
</dbReference>
<accession>A0ABU8FZE3</accession>
<reference evidence="2 3" key="1">
    <citation type="submission" date="2024-01" db="EMBL/GenBank/DDBJ databases">
        <title>Seven novel Bacillus-like species.</title>
        <authorList>
            <person name="Liu G."/>
        </authorList>
    </citation>
    <scope>NUCLEOTIDE SEQUENCE [LARGE SCALE GENOMIC DNA]</scope>
    <source>
        <strain evidence="2 3">FJAT-53711</strain>
    </source>
</reference>
<proteinExistence type="predicted"/>
<dbReference type="InterPro" id="IPR054254">
    <property type="entry name" value="DUF6985"/>
</dbReference>
<keyword evidence="3" id="KW-1185">Reference proteome</keyword>
<evidence type="ECO:0000259" key="1">
    <source>
        <dbReference type="Pfam" id="PF22481"/>
    </source>
</evidence>
<sequence length="126" mass="14785">MVHIPKPSFYVPYFVKYGKFDEDQYTAYQSLMQNWEDLRPSLLQSILDYYKQKRHELGYDIGLNENYPLVETTDQILEMISLDGIVVPYVDIFEGQDIGITFNCTWDIENGLGLRLLNEKVDEVGY</sequence>
<name>A0ABU8FZE3_9BACI</name>
<gene>
    <name evidence="2" type="ORF">WAX78_18195</name>
</gene>
<dbReference type="Pfam" id="PF22481">
    <property type="entry name" value="DUF6985"/>
    <property type="match status" value="1"/>
</dbReference>
<protein>
    <submittedName>
        <fullName evidence="2">DUF2004 domain-containing protein</fullName>
    </submittedName>
</protein>
<organism evidence="2 3">
    <name type="scientific">Bacillus yunxiaonensis</name>
    <dbReference type="NCBI Taxonomy" id="3127665"/>
    <lineage>
        <taxon>Bacteria</taxon>
        <taxon>Bacillati</taxon>
        <taxon>Bacillota</taxon>
        <taxon>Bacilli</taxon>
        <taxon>Bacillales</taxon>
        <taxon>Bacillaceae</taxon>
        <taxon>Bacillus</taxon>
    </lineage>
</organism>
<dbReference type="Proteomes" id="UP001367922">
    <property type="component" value="Unassembled WGS sequence"/>
</dbReference>
<feature type="domain" description="DUF6985" evidence="1">
    <location>
        <begin position="16"/>
        <end position="126"/>
    </location>
</feature>
<evidence type="ECO:0000313" key="2">
    <source>
        <dbReference type="EMBL" id="MEI4831360.1"/>
    </source>
</evidence>
<comment type="caution">
    <text evidence="2">The sequence shown here is derived from an EMBL/GenBank/DDBJ whole genome shotgun (WGS) entry which is preliminary data.</text>
</comment>
<evidence type="ECO:0000313" key="3">
    <source>
        <dbReference type="Proteomes" id="UP001367922"/>
    </source>
</evidence>